<feature type="transmembrane region" description="Helical" evidence="6">
    <location>
        <begin position="257"/>
        <end position="276"/>
    </location>
</feature>
<feature type="transmembrane region" description="Helical" evidence="6">
    <location>
        <begin position="77"/>
        <end position="97"/>
    </location>
</feature>
<feature type="transmembrane region" description="Helical" evidence="6">
    <location>
        <begin position="45"/>
        <end position="65"/>
    </location>
</feature>
<feature type="transmembrane region" description="Helical" evidence="6">
    <location>
        <begin position="103"/>
        <end position="123"/>
    </location>
</feature>
<dbReference type="PANTHER" id="PTHR32322">
    <property type="entry name" value="INNER MEMBRANE TRANSPORTER"/>
    <property type="match status" value="1"/>
</dbReference>
<reference evidence="8" key="1">
    <citation type="submission" date="2016-10" db="EMBL/GenBank/DDBJ databases">
        <title>Sequence of Gallionella enrichment culture.</title>
        <authorList>
            <person name="Poehlein A."/>
            <person name="Muehling M."/>
            <person name="Daniel R."/>
        </authorList>
    </citation>
    <scope>NUCLEOTIDE SEQUENCE</scope>
</reference>
<evidence type="ECO:0000313" key="8">
    <source>
        <dbReference type="EMBL" id="OIQ68307.1"/>
    </source>
</evidence>
<comment type="caution">
    <text evidence="8">The sequence shown here is derived from an EMBL/GenBank/DDBJ whole genome shotgun (WGS) entry which is preliminary data.</text>
</comment>
<keyword evidence="3 6" id="KW-0812">Transmembrane</keyword>
<dbReference type="Gene3D" id="1.10.3730.20">
    <property type="match status" value="1"/>
</dbReference>
<dbReference type="PANTHER" id="PTHR32322:SF18">
    <property type="entry name" value="S-ADENOSYLMETHIONINE_S-ADENOSYLHOMOCYSTEINE TRANSPORTER"/>
    <property type="match status" value="1"/>
</dbReference>
<comment type="subcellular location">
    <subcellularLocation>
        <location evidence="1">Cell membrane</location>
        <topology evidence="1">Multi-pass membrane protein</topology>
    </subcellularLocation>
</comment>
<sequence length="309" mass="33177">MTEAFAHRKLDPSTLVLLVLPPLFWAGNAVVGRMMVGSLAPLELSFWRWCVALLAALPFTGAALWRARAQLWRQRGALARMGLLGIACYNSLQYVALHTTTPLNVALISSAGPVFIVLIGALCYRERVGVDALVGAALSAVGVIVVVTQGQLMHLAQLRLAVGDFVMLLAVLLWGFYTWELRRHPLGLPPLVGLSAQMAVGTVIIAPFALWARYALGEVSHWAPPGVAAVLYVALAASLLAYVCWGEAVARTGAQIPVYFANLLPVFVALLSFVFLHEGIRTYHVAGAALIFGGIHVALRGRARVGGRR</sequence>
<dbReference type="EMBL" id="MLJW01005387">
    <property type="protein sequence ID" value="OIQ68307.1"/>
    <property type="molecule type" value="Genomic_DNA"/>
</dbReference>
<keyword evidence="4 6" id="KW-1133">Transmembrane helix</keyword>
<dbReference type="InterPro" id="IPR000620">
    <property type="entry name" value="EamA_dom"/>
</dbReference>
<name>A0A1J5PSN8_9ZZZZ</name>
<evidence type="ECO:0000256" key="4">
    <source>
        <dbReference type="ARBA" id="ARBA00022989"/>
    </source>
</evidence>
<dbReference type="GO" id="GO:0005886">
    <property type="term" value="C:plasma membrane"/>
    <property type="evidence" value="ECO:0007669"/>
    <property type="project" value="UniProtKB-SubCell"/>
</dbReference>
<dbReference type="SUPFAM" id="SSF103481">
    <property type="entry name" value="Multidrug resistance efflux transporter EmrE"/>
    <property type="match status" value="2"/>
</dbReference>
<feature type="transmembrane region" description="Helical" evidence="6">
    <location>
        <begin position="130"/>
        <end position="152"/>
    </location>
</feature>
<organism evidence="8">
    <name type="scientific">mine drainage metagenome</name>
    <dbReference type="NCBI Taxonomy" id="410659"/>
    <lineage>
        <taxon>unclassified sequences</taxon>
        <taxon>metagenomes</taxon>
        <taxon>ecological metagenomes</taxon>
    </lineage>
</organism>
<feature type="transmembrane region" description="Helical" evidence="6">
    <location>
        <begin position="282"/>
        <end position="299"/>
    </location>
</feature>
<dbReference type="InterPro" id="IPR050638">
    <property type="entry name" value="AA-Vitamin_Transporters"/>
</dbReference>
<keyword evidence="5 6" id="KW-0472">Membrane</keyword>
<gene>
    <name evidence="8" type="ORF">GALL_501040</name>
</gene>
<dbReference type="Pfam" id="PF00892">
    <property type="entry name" value="EamA"/>
    <property type="match status" value="2"/>
</dbReference>
<evidence type="ECO:0000256" key="2">
    <source>
        <dbReference type="ARBA" id="ARBA00022475"/>
    </source>
</evidence>
<dbReference type="InterPro" id="IPR037185">
    <property type="entry name" value="EmrE-like"/>
</dbReference>
<feature type="transmembrane region" description="Helical" evidence="6">
    <location>
        <begin position="191"/>
        <end position="214"/>
    </location>
</feature>
<evidence type="ECO:0000256" key="3">
    <source>
        <dbReference type="ARBA" id="ARBA00022692"/>
    </source>
</evidence>
<feature type="domain" description="EamA" evidence="7">
    <location>
        <begin position="163"/>
        <end position="297"/>
    </location>
</feature>
<feature type="transmembrane region" description="Helical" evidence="6">
    <location>
        <begin position="226"/>
        <end position="245"/>
    </location>
</feature>
<evidence type="ECO:0000256" key="6">
    <source>
        <dbReference type="SAM" id="Phobius"/>
    </source>
</evidence>
<protein>
    <submittedName>
        <fullName evidence="8">Putative DMT superfamily transporter inner membrane protein</fullName>
    </submittedName>
</protein>
<proteinExistence type="predicted"/>
<dbReference type="AlphaFoldDB" id="A0A1J5PSN8"/>
<evidence type="ECO:0000259" key="7">
    <source>
        <dbReference type="Pfam" id="PF00892"/>
    </source>
</evidence>
<evidence type="ECO:0000256" key="1">
    <source>
        <dbReference type="ARBA" id="ARBA00004651"/>
    </source>
</evidence>
<feature type="transmembrane region" description="Helical" evidence="6">
    <location>
        <begin position="158"/>
        <end position="179"/>
    </location>
</feature>
<feature type="domain" description="EamA" evidence="7">
    <location>
        <begin position="15"/>
        <end position="147"/>
    </location>
</feature>
<keyword evidence="2" id="KW-1003">Cell membrane</keyword>
<evidence type="ECO:0000256" key="5">
    <source>
        <dbReference type="ARBA" id="ARBA00023136"/>
    </source>
</evidence>
<accession>A0A1J5PSN8</accession>